<dbReference type="Gene3D" id="2.60.40.10">
    <property type="entry name" value="Immunoglobulins"/>
    <property type="match status" value="1"/>
</dbReference>
<dbReference type="RefSeq" id="YP_004934721.1">
    <property type="nucleotide sequence ID" value="NC_016166.1"/>
</dbReference>
<dbReference type="EMBL" id="JN035618">
    <property type="protein sequence ID" value="AER26563.1"/>
    <property type="molecule type" value="Genomic_DNA"/>
</dbReference>
<protein>
    <recommendedName>
        <fullName evidence="3">Minor tail protein</fullName>
    </recommendedName>
</protein>
<evidence type="ECO:0008006" key="3">
    <source>
        <dbReference type="Google" id="ProtNLM"/>
    </source>
</evidence>
<dbReference type="Proteomes" id="UP000005878">
    <property type="component" value="Segment"/>
</dbReference>
<dbReference type="InterPro" id="IPR013783">
    <property type="entry name" value="Ig-like_fold"/>
</dbReference>
<keyword evidence="2" id="KW-1185">Reference proteome</keyword>
<name>G8FS13_9CAUD</name>
<evidence type="ECO:0000313" key="2">
    <source>
        <dbReference type="Proteomes" id="UP000005878"/>
    </source>
</evidence>
<dbReference type="GeneID" id="11447596"/>
<organism evidence="1 2">
    <name type="scientific">Gordonia phage GTE7</name>
    <dbReference type="NCBI Taxonomy" id="1100814"/>
    <lineage>
        <taxon>Viruses</taxon>
        <taxon>Duplodnaviria</taxon>
        <taxon>Heunggongvirae</taxon>
        <taxon>Uroviricota</taxon>
        <taxon>Caudoviricetes</taxon>
        <taxon>Getseptimavirus</taxon>
        <taxon>Getseptimavirus GTE7</taxon>
    </lineage>
</organism>
<reference evidence="1 2" key="1">
    <citation type="journal article" date="2011" name="Appl. Environ. Microbiol.">
        <title>Prevention of Gordonia and Nocardia Stabilized Foam Formation by Using Bacteriophage GTE7.</title>
        <authorList>
            <person name="Petrovski S."/>
            <person name="Seviour R.J."/>
            <person name="Tillett D."/>
        </authorList>
    </citation>
    <scope>NUCLEOTIDE SEQUENCE [LARGE SCALE GENOMIC DNA]</scope>
</reference>
<proteinExistence type="predicted"/>
<evidence type="ECO:0000313" key="1">
    <source>
        <dbReference type="EMBL" id="AER26563.1"/>
    </source>
</evidence>
<dbReference type="KEGG" id="vg:11447596"/>
<accession>G8FS13</accession>
<sequence length="847" mass="94592">MSRIIRRPNQAVDYGTVETNGSGNVLGDGSDSTRKQYYDDSGSILLYPTFDPTTIPDDREIIAVRAGHRQQNGGSLIVLHNGWVMGYLRINGERYSKTKAYRQDGYSTSARAIEGAPIYNSAFAPWSAAQINTMTTDVGTATGEFGPNKKKLWCICTESYIVLVLDDDVVVPSINFPADGATISTSSVDFKGNVTVTQEEQPVACVFQVSRVPTFDDSTVDTYVGGLVDKAGSTSNYDSIVGKDSYTNLGPGTWYVRCKGKDYRGVESAWGDVTSFNIVHAALPVPVLTNPADGSTKNTPYGRREATIQTTPPGERYVGIQWQFSQAPDFPVGNPTYPLVEWTNNQVGRYNAGVVGYNADPNPLIEPGLNGENVSTDDPDQYIIQGLHHGRVRCVDVWGQTGPWSTPIEFELWHPPVVQQPWPSGGKGFDDAAFPVRWQFGDAWKGDAQRSYHVIVRDPANNVLYDTGEVLSPFNNVFVSIDPIWKEQTLGLSIQLTDRDGVPSDVWTGTFRHSTAPFIHLNYPAADEEIITGQPSLSWTVDFAPGQTQKSYHIAFIRRDTGVVEYKTAVIQSSATSWTAPTAVLKNMSAYQLALTITDTQDLYTTLLRNFSTNYVRPPTIYCSAYDTEYEEKGYVKILWPATTVDPQFVEFRLYRKNVDLENPEWEQIGTVSDPTRWEFHDWSTSGPYHYRYSITQVVMLYGALVESLQDEFGDVLQVQSSHYWLIVPDREELNSKLYHITDDKYSQRIEQNQHVIMEGGGTRVSYGAKIGMEGSLTGQIKAASPIDVKTQRERIERIQFEMHWCYLRDPFGNYTKVAIGELSIGRIAGVGLSEFVDIEIPYMEVK</sequence>